<keyword evidence="3" id="KW-1185">Reference proteome</keyword>
<dbReference type="EMBL" id="OZ026884">
    <property type="protein sequence ID" value="CAL1241591.1"/>
    <property type="molecule type" value="Genomic_DNA"/>
</dbReference>
<protein>
    <submittedName>
        <fullName evidence="2">Uncharacterized protein</fullName>
    </submittedName>
</protein>
<evidence type="ECO:0000313" key="2">
    <source>
        <dbReference type="EMBL" id="CAL1241591.1"/>
    </source>
</evidence>
<evidence type="ECO:0000256" key="1">
    <source>
        <dbReference type="SAM" id="MobiDB-lite"/>
    </source>
</evidence>
<accession>A0ABM9NLS2</accession>
<name>A0ABM9NLS2_9GAMM</name>
<gene>
    <name evidence="2" type="ORF">MECH1_V1_2815</name>
</gene>
<organism evidence="2 3">
    <name type="scientific">Candidatus Methylocalor cossyra</name>
    <dbReference type="NCBI Taxonomy" id="3108543"/>
    <lineage>
        <taxon>Bacteria</taxon>
        <taxon>Pseudomonadati</taxon>
        <taxon>Pseudomonadota</taxon>
        <taxon>Gammaproteobacteria</taxon>
        <taxon>Methylococcales</taxon>
        <taxon>Methylococcaceae</taxon>
        <taxon>Candidatus Methylocalor</taxon>
    </lineage>
</organism>
<feature type="region of interest" description="Disordered" evidence="1">
    <location>
        <begin position="1"/>
        <end position="21"/>
    </location>
</feature>
<sequence length="66" mass="6998">MMGARRRKIPENGGPIDSHLAGPILRGSGTVGLGRAFLSMTPRGFLGYGGLPYNAFVPRQRNGRGS</sequence>
<reference evidence="2 3" key="1">
    <citation type="submission" date="2024-04" db="EMBL/GenBank/DDBJ databases">
        <authorList>
            <person name="Cremers G."/>
        </authorList>
    </citation>
    <scope>NUCLEOTIDE SEQUENCE [LARGE SCALE GENOMIC DNA]</scope>
    <source>
        <strain evidence="2">MeCH1-AG</strain>
    </source>
</reference>
<evidence type="ECO:0000313" key="3">
    <source>
        <dbReference type="Proteomes" id="UP001497493"/>
    </source>
</evidence>
<proteinExistence type="predicted"/>
<dbReference type="Proteomes" id="UP001497493">
    <property type="component" value="Chromosome"/>
</dbReference>